<evidence type="ECO:0000256" key="1">
    <source>
        <dbReference type="SAM" id="SignalP"/>
    </source>
</evidence>
<accession>A0ABR8NZR0</accession>
<feature type="domain" description="PEGA" evidence="2">
    <location>
        <begin position="29"/>
        <end position="80"/>
    </location>
</feature>
<evidence type="ECO:0000313" key="3">
    <source>
        <dbReference type="EMBL" id="MBD5771540.1"/>
    </source>
</evidence>
<organism evidence="3 4">
    <name type="scientific">Marinomonas colpomeniae</name>
    <dbReference type="NCBI Taxonomy" id="2774408"/>
    <lineage>
        <taxon>Bacteria</taxon>
        <taxon>Pseudomonadati</taxon>
        <taxon>Pseudomonadota</taxon>
        <taxon>Gammaproteobacteria</taxon>
        <taxon>Oceanospirillales</taxon>
        <taxon>Oceanospirillaceae</taxon>
        <taxon>Marinomonas</taxon>
    </lineage>
</organism>
<protein>
    <submittedName>
        <fullName evidence="3">PEGA domain-containing protein</fullName>
    </submittedName>
</protein>
<comment type="caution">
    <text evidence="3">The sequence shown here is derived from an EMBL/GenBank/DDBJ whole genome shotgun (WGS) entry which is preliminary data.</text>
</comment>
<dbReference type="Pfam" id="PF08308">
    <property type="entry name" value="PEGA"/>
    <property type="match status" value="1"/>
</dbReference>
<evidence type="ECO:0000259" key="2">
    <source>
        <dbReference type="Pfam" id="PF08308"/>
    </source>
</evidence>
<reference evidence="3 4" key="1">
    <citation type="submission" date="2020-09" db="EMBL/GenBank/DDBJ databases">
        <title>Marinomonas sp. nov., isolated from the cysticercosis algae of Qingdao, China.</title>
        <authorList>
            <person name="Sun X."/>
        </authorList>
    </citation>
    <scope>NUCLEOTIDE SEQUENCE [LARGE SCALE GENOMIC DNA]</scope>
    <source>
        <strain evidence="3 4">SM2066</strain>
    </source>
</reference>
<dbReference type="Proteomes" id="UP000604161">
    <property type="component" value="Unassembled WGS sequence"/>
</dbReference>
<name>A0ABR8NZR0_9GAMM</name>
<dbReference type="PROSITE" id="PS51257">
    <property type="entry name" value="PROKAR_LIPOPROTEIN"/>
    <property type="match status" value="1"/>
</dbReference>
<gene>
    <name evidence="3" type="ORF">IF202_10805</name>
</gene>
<proteinExistence type="predicted"/>
<dbReference type="InterPro" id="IPR013229">
    <property type="entry name" value="PEGA"/>
</dbReference>
<evidence type="ECO:0000313" key="4">
    <source>
        <dbReference type="Proteomes" id="UP000604161"/>
    </source>
</evidence>
<feature type="chain" id="PRO_5047249262" evidence="1">
    <location>
        <begin position="23"/>
        <end position="126"/>
    </location>
</feature>
<dbReference type="EMBL" id="JACYFC010000003">
    <property type="protein sequence ID" value="MBD5771540.1"/>
    <property type="molecule type" value="Genomic_DNA"/>
</dbReference>
<dbReference type="RefSeq" id="WP_191594911.1">
    <property type="nucleotide sequence ID" value="NZ_JACYFC010000003.1"/>
</dbReference>
<keyword evidence="4" id="KW-1185">Reference proteome</keyword>
<sequence>MKKIIIATFVFTMLILTGCATIISGTNQTLTFNSDVEDVDVYVDGALIGKTPVSASFKKNKVQTVMFKKEGYRAVTREITKSFDPITLGSFFWDLSTTDFITGAVYEYAPNAIYVEMPKKEEKSAE</sequence>
<feature type="signal peptide" evidence="1">
    <location>
        <begin position="1"/>
        <end position="22"/>
    </location>
</feature>
<keyword evidence="1" id="KW-0732">Signal</keyword>